<dbReference type="EMBL" id="CAJZBQ010000036">
    <property type="protein sequence ID" value="CAG9324522.1"/>
    <property type="molecule type" value="Genomic_DNA"/>
</dbReference>
<organism evidence="2 3">
    <name type="scientific">Blepharisma stoltei</name>
    <dbReference type="NCBI Taxonomy" id="1481888"/>
    <lineage>
        <taxon>Eukaryota</taxon>
        <taxon>Sar</taxon>
        <taxon>Alveolata</taxon>
        <taxon>Ciliophora</taxon>
        <taxon>Postciliodesmatophora</taxon>
        <taxon>Heterotrichea</taxon>
        <taxon>Heterotrichida</taxon>
        <taxon>Blepharismidae</taxon>
        <taxon>Blepharisma</taxon>
    </lineage>
</organism>
<dbReference type="Pfam" id="PF00612">
    <property type="entry name" value="IQ"/>
    <property type="match status" value="1"/>
</dbReference>
<evidence type="ECO:0000313" key="2">
    <source>
        <dbReference type="EMBL" id="CAG9324522.1"/>
    </source>
</evidence>
<protein>
    <recommendedName>
        <fullName evidence="4">IQ calmodulin-binding motif family protein</fullName>
    </recommendedName>
</protein>
<comment type="caution">
    <text evidence="2">The sequence shown here is derived from an EMBL/GenBank/DDBJ whole genome shotgun (WGS) entry which is preliminary data.</text>
</comment>
<sequence>MDILSLTRKSIDTASAAQGRIQQKYTERMRRTYMILQKYNSYLADEVFNQKKKKKDIYTRSAIKIQSLYRGFRDRKIYKDKLYEKYWEETEKSRAKELKMMEEELIIMENYELEEQIKEKKFLEKQKELEKNWAATVIQRTWRKNKGLIYQNSQFSSIQIESEEIFTPPKSPQQQQPKKQLFLDKKPEPLNSSGTIELPWLQLLSPHIQKIAIAEFKIEPDEEEDITPDIFLKQHLLTPDTNSLENSSEESLIQNSMLKINLEIGNYEITFNDEENSSSRLEFTNTGNLHNELFSMTQYHEKNPHFLSPLDDDKIARYSPSIYEDAMMTEGLPMVIENIREAIAFPRSKLLKRISDLEEAIKNCKKILKRESRLQDEMKEKVQFSKDLVDYLNRIVSKN</sequence>
<dbReference type="AlphaFoldDB" id="A0AAU9JHC2"/>
<evidence type="ECO:0000256" key="1">
    <source>
        <dbReference type="SAM" id="Coils"/>
    </source>
</evidence>
<dbReference type="InterPro" id="IPR000048">
    <property type="entry name" value="IQ_motif_EF-hand-BS"/>
</dbReference>
<dbReference type="SMART" id="SM00015">
    <property type="entry name" value="IQ"/>
    <property type="match status" value="1"/>
</dbReference>
<dbReference type="PROSITE" id="PS50096">
    <property type="entry name" value="IQ"/>
    <property type="match status" value="1"/>
</dbReference>
<evidence type="ECO:0008006" key="4">
    <source>
        <dbReference type="Google" id="ProtNLM"/>
    </source>
</evidence>
<accession>A0AAU9JHC2</accession>
<gene>
    <name evidence="2" type="ORF">BSTOLATCC_MIC36308</name>
</gene>
<reference evidence="2" key="1">
    <citation type="submission" date="2021-09" db="EMBL/GenBank/DDBJ databases">
        <authorList>
            <consortium name="AG Swart"/>
            <person name="Singh M."/>
            <person name="Singh A."/>
            <person name="Seah K."/>
            <person name="Emmerich C."/>
        </authorList>
    </citation>
    <scope>NUCLEOTIDE SEQUENCE</scope>
    <source>
        <strain evidence="2">ATCC30299</strain>
    </source>
</reference>
<proteinExistence type="predicted"/>
<name>A0AAU9JHC2_9CILI</name>
<keyword evidence="1" id="KW-0175">Coiled coil</keyword>
<keyword evidence="3" id="KW-1185">Reference proteome</keyword>
<evidence type="ECO:0000313" key="3">
    <source>
        <dbReference type="Proteomes" id="UP001162131"/>
    </source>
</evidence>
<feature type="coiled-coil region" evidence="1">
    <location>
        <begin position="347"/>
        <end position="377"/>
    </location>
</feature>
<dbReference type="Proteomes" id="UP001162131">
    <property type="component" value="Unassembled WGS sequence"/>
</dbReference>